<gene>
    <name evidence="1" type="ORF">T12_3066</name>
</gene>
<feature type="non-terminal residue" evidence="1">
    <location>
        <position position="113"/>
    </location>
</feature>
<organism evidence="1 2">
    <name type="scientific">Trichinella patagoniensis</name>
    <dbReference type="NCBI Taxonomy" id="990121"/>
    <lineage>
        <taxon>Eukaryota</taxon>
        <taxon>Metazoa</taxon>
        <taxon>Ecdysozoa</taxon>
        <taxon>Nematoda</taxon>
        <taxon>Enoplea</taxon>
        <taxon>Dorylaimia</taxon>
        <taxon>Trichinellida</taxon>
        <taxon>Trichinellidae</taxon>
        <taxon>Trichinella</taxon>
    </lineage>
</organism>
<name>A0A0V0YY71_9BILA</name>
<feature type="non-terminal residue" evidence="1">
    <location>
        <position position="1"/>
    </location>
</feature>
<sequence>LPFADWCLLTERRRCTLVCHTPAAFPLTVECLGSAASASSIVNANSDCPGGLSPTCDNRVVRPEPSGLRRRACSGSAGHPGPCRQGFPVTHFFKPRSTASCRLVRLTTLGRPR</sequence>
<evidence type="ECO:0000313" key="1">
    <source>
        <dbReference type="EMBL" id="KRY05153.1"/>
    </source>
</evidence>
<dbReference type="AlphaFoldDB" id="A0A0V0YY71"/>
<reference evidence="1 2" key="1">
    <citation type="submission" date="2015-01" db="EMBL/GenBank/DDBJ databases">
        <title>Evolution of Trichinella species and genotypes.</title>
        <authorList>
            <person name="Korhonen P.K."/>
            <person name="Edoardo P."/>
            <person name="Giuseppe L.R."/>
            <person name="Gasser R.B."/>
        </authorList>
    </citation>
    <scope>NUCLEOTIDE SEQUENCE [LARGE SCALE GENOMIC DNA]</scope>
    <source>
        <strain evidence="1">ISS2496</strain>
    </source>
</reference>
<dbReference type="EMBL" id="JYDQ01001473">
    <property type="protein sequence ID" value="KRY05153.1"/>
    <property type="molecule type" value="Genomic_DNA"/>
</dbReference>
<accession>A0A0V0YY71</accession>
<proteinExistence type="predicted"/>
<dbReference type="Proteomes" id="UP000054783">
    <property type="component" value="Unassembled WGS sequence"/>
</dbReference>
<keyword evidence="2" id="KW-1185">Reference proteome</keyword>
<protein>
    <submittedName>
        <fullName evidence="1">Uncharacterized protein</fullName>
    </submittedName>
</protein>
<comment type="caution">
    <text evidence="1">The sequence shown here is derived from an EMBL/GenBank/DDBJ whole genome shotgun (WGS) entry which is preliminary data.</text>
</comment>
<evidence type="ECO:0000313" key="2">
    <source>
        <dbReference type="Proteomes" id="UP000054783"/>
    </source>
</evidence>